<dbReference type="AlphaFoldDB" id="A0A6J4TKY7"/>
<reference evidence="2" key="1">
    <citation type="submission" date="2020-02" db="EMBL/GenBank/DDBJ databases">
        <authorList>
            <person name="Meier V. D."/>
        </authorList>
    </citation>
    <scope>NUCLEOTIDE SEQUENCE</scope>
    <source>
        <strain evidence="2">AVDCRST_MAG31</strain>
    </source>
</reference>
<feature type="compositionally biased region" description="Basic and acidic residues" evidence="1">
    <location>
        <begin position="189"/>
        <end position="208"/>
    </location>
</feature>
<evidence type="ECO:0000256" key="1">
    <source>
        <dbReference type="SAM" id="MobiDB-lite"/>
    </source>
</evidence>
<keyword evidence="2" id="KW-0472">Membrane</keyword>
<organism evidence="2">
    <name type="scientific">uncultured Sphingomonas sp</name>
    <dbReference type="NCBI Taxonomy" id="158754"/>
    <lineage>
        <taxon>Bacteria</taxon>
        <taxon>Pseudomonadati</taxon>
        <taxon>Pseudomonadota</taxon>
        <taxon>Alphaproteobacteria</taxon>
        <taxon>Sphingomonadales</taxon>
        <taxon>Sphingomonadaceae</taxon>
        <taxon>Sphingomonas</taxon>
        <taxon>environmental samples</taxon>
    </lineage>
</organism>
<keyword evidence="2" id="KW-0812">Transmembrane</keyword>
<feature type="compositionally biased region" description="Basic residues" evidence="1">
    <location>
        <begin position="169"/>
        <end position="188"/>
    </location>
</feature>
<feature type="compositionally biased region" description="Low complexity" evidence="1">
    <location>
        <begin position="136"/>
        <end position="159"/>
    </location>
</feature>
<feature type="compositionally biased region" description="Basic residues" evidence="1">
    <location>
        <begin position="110"/>
        <end position="121"/>
    </location>
</feature>
<gene>
    <name evidence="2" type="ORF">AVDCRST_MAG31-1925</name>
</gene>
<name>A0A6J4TKY7_9SPHN</name>
<feature type="compositionally biased region" description="Basic residues" evidence="1">
    <location>
        <begin position="209"/>
        <end position="220"/>
    </location>
</feature>
<protein>
    <submittedName>
        <fullName evidence="2">Transmembrane protein co-occuring with sulfite exporter TauE/SafE</fullName>
    </submittedName>
</protein>
<accession>A0A6J4TKY7</accession>
<feature type="non-terminal residue" evidence="2">
    <location>
        <position position="253"/>
    </location>
</feature>
<feature type="compositionally biased region" description="Basic and acidic residues" evidence="1">
    <location>
        <begin position="71"/>
        <end position="88"/>
    </location>
</feature>
<feature type="compositionally biased region" description="Basic residues" evidence="1">
    <location>
        <begin position="241"/>
        <end position="253"/>
    </location>
</feature>
<feature type="non-terminal residue" evidence="2">
    <location>
        <position position="1"/>
    </location>
</feature>
<evidence type="ECO:0000313" key="2">
    <source>
        <dbReference type="EMBL" id="CAA9525900.1"/>
    </source>
</evidence>
<dbReference type="EMBL" id="CADCWA010000154">
    <property type="protein sequence ID" value="CAA9525900.1"/>
    <property type="molecule type" value="Genomic_DNA"/>
</dbReference>
<feature type="region of interest" description="Disordered" evidence="1">
    <location>
        <begin position="1"/>
        <end position="253"/>
    </location>
</feature>
<feature type="compositionally biased region" description="Low complexity" evidence="1">
    <location>
        <begin position="89"/>
        <end position="104"/>
    </location>
</feature>
<proteinExistence type="predicted"/>
<sequence>VARPPPLHAGPPAARPGEPQAGARHLVALGRDPVQLHRRRAAAVRRDPLPRRPPAAPPARRGGGAQGPGAADHRAREAEDRGHLDERGQQPLPLRPGLLRGRLLPADRRAGRRAHRRHLRTRPPEPPAVARRRGPARQGTAVRGRAARPAPAPGPVCRGSGRRGDQRRRPLPRPHLHPQPGARRHLHRRDLFDRPGQGDRRRDQGDHRRQVRVRALRGRVRGSLQPALRPRCGDPAPAARLGRRRAVPPPRRV</sequence>